<evidence type="ECO:0000313" key="8">
    <source>
        <dbReference type="EMBL" id="GMH52006.1"/>
    </source>
</evidence>
<reference evidence="9" key="1">
    <citation type="journal article" date="2023" name="Commun. Biol.">
        <title>Genome analysis of Parmales, the sister group of diatoms, reveals the evolutionary specialization of diatoms from phago-mixotrophs to photoautotrophs.</title>
        <authorList>
            <person name="Ban H."/>
            <person name="Sato S."/>
            <person name="Yoshikawa S."/>
            <person name="Yamada K."/>
            <person name="Nakamura Y."/>
            <person name="Ichinomiya M."/>
            <person name="Sato N."/>
            <person name="Blanc-Mathieu R."/>
            <person name="Endo H."/>
            <person name="Kuwata A."/>
            <person name="Ogata H."/>
        </authorList>
    </citation>
    <scope>NUCLEOTIDE SEQUENCE [LARGE SCALE GENOMIC DNA]</scope>
</reference>
<dbReference type="Gene3D" id="1.20.1520.10">
    <property type="entry name" value="ADP-ribosylation factor-like 2-binding protein, domain"/>
    <property type="match status" value="1"/>
</dbReference>
<sequence>MPSEERKEESKVDEKKPGISMAGELRPVSSSLNEKKAGPTITTNSINNKHTLTLSHPTRHVGAPTMIDRTIVTLIDWGTSAEFESELSGWIKDHCEDFSGSLDLAEEQPLSLGTIFNDYCEWLDGKLGDFCDDENLDPDDVSKKMAECLSANKEEEFFPAFMAITEYDEFARQMHDIAVARMRMGKADDAVEIAAEEGGFNISGTWEADPDAYDPEGAEEALKMGACPWVFRKVLKRASKFVKDITIKQTDVDVEFAFTIHLFGTTVNRIEFGHPVTIKNLWKKDIQTTYTLESDRLCGVQTGHPGVPEGVLTDDSVWTLLEDNNKLVWTTTLSRADMDEDVVYRQVFLRKGAGGKGRRK</sequence>
<evidence type="ECO:0000259" key="7">
    <source>
        <dbReference type="Pfam" id="PF11527"/>
    </source>
</evidence>
<dbReference type="InterPro" id="IPR042541">
    <property type="entry name" value="BART_sf"/>
</dbReference>
<evidence type="ECO:0000313" key="9">
    <source>
        <dbReference type="Proteomes" id="UP001162640"/>
    </source>
</evidence>
<dbReference type="SUPFAM" id="SSF50814">
    <property type="entry name" value="Lipocalins"/>
    <property type="match status" value="1"/>
</dbReference>
<keyword evidence="5" id="KW-0966">Cell projection</keyword>
<keyword evidence="3" id="KW-0963">Cytoplasm</keyword>
<evidence type="ECO:0000256" key="6">
    <source>
        <dbReference type="SAM" id="MobiDB-lite"/>
    </source>
</evidence>
<dbReference type="InterPro" id="IPR023379">
    <property type="entry name" value="BART_dom"/>
</dbReference>
<feature type="region of interest" description="Disordered" evidence="6">
    <location>
        <begin position="1"/>
        <end position="47"/>
    </location>
</feature>
<comment type="subcellular location">
    <subcellularLocation>
        <location evidence="1">Cell projection</location>
        <location evidence="1">Cilium</location>
    </subcellularLocation>
    <subcellularLocation>
        <location evidence="2">Cytoplasm</location>
    </subcellularLocation>
</comment>
<name>A0A9W6ZGU4_9STRA</name>
<dbReference type="EMBL" id="BLQM01000024">
    <property type="protein sequence ID" value="GMH52006.1"/>
    <property type="molecule type" value="Genomic_DNA"/>
</dbReference>
<dbReference type="Gene3D" id="2.40.128.20">
    <property type="match status" value="1"/>
</dbReference>
<dbReference type="AlphaFoldDB" id="A0A9W6ZGU4"/>
<dbReference type="Proteomes" id="UP001162640">
    <property type="component" value="Unassembled WGS sequence"/>
</dbReference>
<gene>
    <name evidence="8" type="ORF">TL16_g01137</name>
</gene>
<protein>
    <recommendedName>
        <fullName evidence="7">BART domain-containing protein</fullName>
    </recommendedName>
</protein>
<organism evidence="8 9">
    <name type="scientific">Triparma laevis f. inornata</name>
    <dbReference type="NCBI Taxonomy" id="1714386"/>
    <lineage>
        <taxon>Eukaryota</taxon>
        <taxon>Sar</taxon>
        <taxon>Stramenopiles</taxon>
        <taxon>Ochrophyta</taxon>
        <taxon>Bolidophyceae</taxon>
        <taxon>Parmales</taxon>
        <taxon>Triparmaceae</taxon>
        <taxon>Triparma</taxon>
    </lineage>
</organism>
<evidence type="ECO:0000256" key="4">
    <source>
        <dbReference type="ARBA" id="ARBA00023069"/>
    </source>
</evidence>
<evidence type="ECO:0000256" key="2">
    <source>
        <dbReference type="ARBA" id="ARBA00004496"/>
    </source>
</evidence>
<comment type="caution">
    <text evidence="8">The sequence shown here is derived from an EMBL/GenBank/DDBJ whole genome shotgun (WGS) entry which is preliminary data.</text>
</comment>
<dbReference type="Pfam" id="PF11527">
    <property type="entry name" value="ARL2_Bind_BART"/>
    <property type="match status" value="1"/>
</dbReference>
<evidence type="ECO:0000256" key="3">
    <source>
        <dbReference type="ARBA" id="ARBA00022490"/>
    </source>
</evidence>
<feature type="domain" description="BART" evidence="7">
    <location>
        <begin position="71"/>
        <end position="176"/>
    </location>
</feature>
<accession>A0A9W6ZGU4</accession>
<evidence type="ECO:0000256" key="1">
    <source>
        <dbReference type="ARBA" id="ARBA00004138"/>
    </source>
</evidence>
<keyword evidence="4" id="KW-0969">Cilium</keyword>
<dbReference type="GO" id="GO:0005929">
    <property type="term" value="C:cilium"/>
    <property type="evidence" value="ECO:0007669"/>
    <property type="project" value="UniProtKB-SubCell"/>
</dbReference>
<dbReference type="InterPro" id="IPR012674">
    <property type="entry name" value="Calycin"/>
</dbReference>
<feature type="compositionally biased region" description="Basic and acidic residues" evidence="6">
    <location>
        <begin position="1"/>
        <end position="17"/>
    </location>
</feature>
<dbReference type="GO" id="GO:0005737">
    <property type="term" value="C:cytoplasm"/>
    <property type="evidence" value="ECO:0007669"/>
    <property type="project" value="UniProtKB-SubCell"/>
</dbReference>
<proteinExistence type="predicted"/>
<evidence type="ECO:0000256" key="5">
    <source>
        <dbReference type="ARBA" id="ARBA00023273"/>
    </source>
</evidence>